<evidence type="ECO:0000256" key="1">
    <source>
        <dbReference type="ARBA" id="ARBA00000885"/>
    </source>
</evidence>
<organism evidence="10 11">
    <name type="scientific">Populus euphratica</name>
    <name type="common">Euphrates poplar</name>
    <dbReference type="NCBI Taxonomy" id="75702"/>
    <lineage>
        <taxon>Eukaryota</taxon>
        <taxon>Viridiplantae</taxon>
        <taxon>Streptophyta</taxon>
        <taxon>Embryophyta</taxon>
        <taxon>Tracheophyta</taxon>
        <taxon>Spermatophyta</taxon>
        <taxon>Magnoliopsida</taxon>
        <taxon>eudicotyledons</taxon>
        <taxon>Gunneridae</taxon>
        <taxon>Pentapetalae</taxon>
        <taxon>rosids</taxon>
        <taxon>fabids</taxon>
        <taxon>Malpighiales</taxon>
        <taxon>Salicaceae</taxon>
        <taxon>Saliceae</taxon>
        <taxon>Populus</taxon>
    </lineage>
</organism>
<dbReference type="GeneID" id="105140930"/>
<keyword evidence="5" id="KW-0677">Repeat</keyword>
<dbReference type="PROSITE" id="PS50237">
    <property type="entry name" value="HECT"/>
    <property type="match status" value="1"/>
</dbReference>
<feature type="compositionally biased region" description="Acidic residues" evidence="8">
    <location>
        <begin position="119"/>
        <end position="128"/>
    </location>
</feature>
<dbReference type="FunFam" id="1.25.10.10:FF:000689">
    <property type="entry name" value="HECT ubiquitin protein ligase family protein KAK"/>
    <property type="match status" value="1"/>
</dbReference>
<keyword evidence="4" id="KW-0808">Transferase</keyword>
<dbReference type="Gene3D" id="3.90.1750.10">
    <property type="entry name" value="Hect, E3 ligase catalytic domains"/>
    <property type="match status" value="1"/>
</dbReference>
<keyword evidence="6 7" id="KW-0833">Ubl conjugation pathway</keyword>
<feature type="compositionally biased region" description="Polar residues" evidence="8">
    <location>
        <begin position="1141"/>
        <end position="1154"/>
    </location>
</feature>
<dbReference type="GO" id="GO:0000209">
    <property type="term" value="P:protein polyubiquitination"/>
    <property type="evidence" value="ECO:0007669"/>
    <property type="project" value="TreeGrafter"/>
</dbReference>
<feature type="compositionally biased region" description="Basic and acidic residues" evidence="8">
    <location>
        <begin position="1"/>
        <end position="10"/>
    </location>
</feature>
<dbReference type="GO" id="GO:0061630">
    <property type="term" value="F:ubiquitin protein ligase activity"/>
    <property type="evidence" value="ECO:0007669"/>
    <property type="project" value="UniProtKB-EC"/>
</dbReference>
<evidence type="ECO:0000313" key="10">
    <source>
        <dbReference type="Proteomes" id="UP000694918"/>
    </source>
</evidence>
<feature type="active site" description="Glycyl thioester intermediate" evidence="7">
    <location>
        <position position="1856"/>
    </location>
</feature>
<dbReference type="Pfam" id="PF00632">
    <property type="entry name" value="HECT"/>
    <property type="match status" value="1"/>
</dbReference>
<dbReference type="SMART" id="SM00185">
    <property type="entry name" value="ARM"/>
    <property type="match status" value="3"/>
</dbReference>
<feature type="domain" description="HECT" evidence="9">
    <location>
        <begin position="1497"/>
        <end position="1889"/>
    </location>
</feature>
<reference evidence="11" key="1">
    <citation type="submission" date="2025-08" db="UniProtKB">
        <authorList>
            <consortium name="RefSeq"/>
        </authorList>
    </citation>
    <scope>IDENTIFICATION</scope>
</reference>
<feature type="region of interest" description="Disordered" evidence="8">
    <location>
        <begin position="1192"/>
        <end position="1216"/>
    </location>
</feature>
<feature type="compositionally biased region" description="Low complexity" evidence="8">
    <location>
        <begin position="680"/>
        <end position="689"/>
    </location>
</feature>
<dbReference type="InterPro" id="IPR035983">
    <property type="entry name" value="Hect_E3_ubiquitin_ligase"/>
</dbReference>
<dbReference type="KEGG" id="peu:105140930"/>
<dbReference type="GO" id="GO:0043161">
    <property type="term" value="P:proteasome-mediated ubiquitin-dependent protein catabolic process"/>
    <property type="evidence" value="ECO:0007669"/>
    <property type="project" value="TreeGrafter"/>
</dbReference>
<dbReference type="FunFam" id="3.30.2410.10:FF:000007">
    <property type="entry name" value="Putative E3 ubiquitin-protein ligase HECTD1"/>
    <property type="match status" value="1"/>
</dbReference>
<evidence type="ECO:0000256" key="7">
    <source>
        <dbReference type="PROSITE-ProRule" id="PRU00104"/>
    </source>
</evidence>
<evidence type="ECO:0000313" key="11">
    <source>
        <dbReference type="RefSeq" id="XP_011046281.1"/>
    </source>
</evidence>
<gene>
    <name evidence="11" type="primary">LOC105140930</name>
</gene>
<dbReference type="SUPFAM" id="SSF56204">
    <property type="entry name" value="Hect, E3 ligase catalytic domain"/>
    <property type="match status" value="1"/>
</dbReference>
<dbReference type="Gene3D" id="3.30.2410.10">
    <property type="entry name" value="Hect, E3 ligase catalytic domain"/>
    <property type="match status" value="1"/>
</dbReference>
<dbReference type="PANTHER" id="PTHR45670">
    <property type="entry name" value="E3 UBIQUITIN-PROTEIN LIGASE TRIP12"/>
    <property type="match status" value="1"/>
</dbReference>
<dbReference type="InterPro" id="IPR011989">
    <property type="entry name" value="ARM-like"/>
</dbReference>
<feature type="region of interest" description="Disordered" evidence="8">
    <location>
        <begin position="1829"/>
        <end position="1848"/>
    </location>
</feature>
<dbReference type="Proteomes" id="UP000694918">
    <property type="component" value="Unplaced"/>
</dbReference>
<dbReference type="Pfam" id="PF25579">
    <property type="entry name" value="TPR_TRIP12_N"/>
    <property type="match status" value="1"/>
</dbReference>
<name>A0AAJ6VEV6_POPEU</name>
<dbReference type="SUPFAM" id="SSF48371">
    <property type="entry name" value="ARM repeat"/>
    <property type="match status" value="1"/>
</dbReference>
<feature type="compositionally biased region" description="Low complexity" evidence="8">
    <location>
        <begin position="32"/>
        <end position="49"/>
    </location>
</feature>
<evidence type="ECO:0000256" key="5">
    <source>
        <dbReference type="ARBA" id="ARBA00022737"/>
    </source>
</evidence>
<proteinExistence type="inferred from homology"/>
<evidence type="ECO:0000256" key="8">
    <source>
        <dbReference type="SAM" id="MobiDB-lite"/>
    </source>
</evidence>
<evidence type="ECO:0000256" key="2">
    <source>
        <dbReference type="ARBA" id="ARBA00006331"/>
    </source>
</evidence>
<dbReference type="InterPro" id="IPR000225">
    <property type="entry name" value="Armadillo"/>
</dbReference>
<evidence type="ECO:0000256" key="6">
    <source>
        <dbReference type="ARBA" id="ARBA00022786"/>
    </source>
</evidence>
<feature type="compositionally biased region" description="Low complexity" evidence="8">
    <location>
        <begin position="1282"/>
        <end position="1304"/>
    </location>
</feature>
<dbReference type="RefSeq" id="XP_011046281.1">
    <property type="nucleotide sequence ID" value="XM_011047979.1"/>
</dbReference>
<comment type="catalytic activity">
    <reaction evidence="1">
        <text>S-ubiquitinyl-[E2 ubiquitin-conjugating enzyme]-L-cysteine + [acceptor protein]-L-lysine = [E2 ubiquitin-conjugating enzyme]-L-cysteine + N(6)-ubiquitinyl-[acceptor protein]-L-lysine.</text>
        <dbReference type="EC" id="2.3.2.26"/>
    </reaction>
</comment>
<dbReference type="EC" id="2.3.2.26" evidence="3"/>
<evidence type="ECO:0000256" key="4">
    <source>
        <dbReference type="ARBA" id="ARBA00022679"/>
    </source>
</evidence>
<feature type="region of interest" description="Disordered" evidence="8">
    <location>
        <begin position="1"/>
        <end position="135"/>
    </location>
</feature>
<feature type="compositionally biased region" description="Low complexity" evidence="8">
    <location>
        <begin position="106"/>
        <end position="118"/>
    </location>
</feature>
<feature type="region of interest" description="Disordered" evidence="8">
    <location>
        <begin position="1131"/>
        <end position="1171"/>
    </location>
</feature>
<dbReference type="SMART" id="SM00119">
    <property type="entry name" value="HECTc"/>
    <property type="match status" value="1"/>
</dbReference>
<dbReference type="InterPro" id="IPR000569">
    <property type="entry name" value="HECT_dom"/>
</dbReference>
<feature type="compositionally biased region" description="Polar residues" evidence="8">
    <location>
        <begin position="968"/>
        <end position="977"/>
    </location>
</feature>
<dbReference type="Gene3D" id="1.25.10.10">
    <property type="entry name" value="Leucine-rich Repeat Variant"/>
    <property type="match status" value="1"/>
</dbReference>
<dbReference type="InterPro" id="IPR016024">
    <property type="entry name" value="ARM-type_fold"/>
</dbReference>
<feature type="region of interest" description="Disordered" evidence="8">
    <location>
        <begin position="1278"/>
        <end position="1306"/>
    </location>
</feature>
<feature type="compositionally biased region" description="Low complexity" evidence="8">
    <location>
        <begin position="11"/>
        <end position="25"/>
    </location>
</feature>
<feature type="region of interest" description="Disordered" evidence="8">
    <location>
        <begin position="962"/>
        <end position="1116"/>
    </location>
</feature>
<dbReference type="FunFam" id="3.90.1750.10:FF:000048">
    <property type="entry name" value="E3 ubiquitin-protein ligase UPL3"/>
    <property type="match status" value="1"/>
</dbReference>
<dbReference type="InterPro" id="IPR057948">
    <property type="entry name" value="TPR_TRIP12_N"/>
</dbReference>
<dbReference type="CDD" id="cd00078">
    <property type="entry name" value="HECTc"/>
    <property type="match status" value="1"/>
</dbReference>
<feature type="compositionally biased region" description="Low complexity" evidence="8">
    <location>
        <begin position="1020"/>
        <end position="1030"/>
    </location>
</feature>
<feature type="compositionally biased region" description="Polar residues" evidence="8">
    <location>
        <begin position="695"/>
        <end position="705"/>
    </location>
</feature>
<feature type="compositionally biased region" description="Acidic residues" evidence="8">
    <location>
        <begin position="1073"/>
        <end position="1106"/>
    </location>
</feature>
<feature type="compositionally biased region" description="Polar residues" evidence="8">
    <location>
        <begin position="1161"/>
        <end position="1171"/>
    </location>
</feature>
<feature type="region of interest" description="Disordered" evidence="8">
    <location>
        <begin position="650"/>
        <end position="708"/>
    </location>
</feature>
<dbReference type="InterPro" id="IPR045322">
    <property type="entry name" value="HECTD1/TRIP12-like"/>
</dbReference>
<evidence type="ECO:0000256" key="3">
    <source>
        <dbReference type="ARBA" id="ARBA00012485"/>
    </source>
</evidence>
<evidence type="ECO:0000259" key="9">
    <source>
        <dbReference type="PROSITE" id="PS50237"/>
    </source>
</evidence>
<protein>
    <recommendedName>
        <fullName evidence="3">HECT-type E3 ubiquitin transferase</fullName>
        <ecNumber evidence="3">2.3.2.26</ecNumber>
    </recommendedName>
</protein>
<dbReference type="PANTHER" id="PTHR45670:SF1">
    <property type="entry name" value="E3 UBIQUITIN-PROTEIN LIGASE HECTD1"/>
    <property type="match status" value="1"/>
</dbReference>
<keyword evidence="10" id="KW-1185">Reference proteome</keyword>
<comment type="similarity">
    <text evidence="2">Belongs to the UPL family. K-HECT subfamily.</text>
</comment>
<feature type="compositionally biased region" description="Basic and acidic residues" evidence="8">
    <location>
        <begin position="84"/>
        <end position="103"/>
    </location>
</feature>
<accession>A0AAJ6VEV6</accession>
<sequence>METRSRKRAEASSSAATNTTGTTTRSNKRPRTNAATATATTTTATATRSRSTRAHPLPMDSTTPVESSSSSRSRRNRNNNSNSESEKGKEKEHEVRVSRENREISNNLDSGNDNNNPNVDDDDDDDSEGGGIGAFHQNLTSASSALQGLLRKLGAGLDDLLPSPVMGSGSSSHQSGRLKKILSGLRADGEEGKQVEALTQLCDMLSIGTEESLSTFSVDSFVPVLVGLLNNESNPDIMLLAARAITHLCDVLPSSCAAVVHYGAVSCFVARLITIEYMDLAEQSLQALKKISQEHPTACLRAGALMAVLSYLDFFSTGVQRVALSTAANMCKKLPSDAADFVMEAVPLLTNLLQYHDAKVLEHASVCLTRIAEAFASSPDKLDELCNHGLVTQAASLISTSSSGGGQASLSTPTYTGLIRLLSTCASGSPLGAKTLLLLGVSGILKEILSGSGVSANSPVPPALSRPADQIFEIVNLANELLPPLPQGTISLPTSSSMLVKGAVVKKSPSCSSGKQDDINGNVPEVSAREKLLNDQPELLQQFGMDLLPVLIQIYGSSVNSPVRHKCLSVIGKLMHFSNAEMIQSLLSITNISSFLAGVLAWKDPHVLVPALQVAEILMEKLPGTFSKIFFREGVVYAVDQLILAGNPNTAPAHGSSAEKDNESVPGISSRSRRYKRRSGSSNPEANSSEESKNPISANAGSPPSSIEIPMVNSNLRMAVSACAKDFRDKYFPSDPGAAEDGVTDDLLHLKNLCTKLNAGVDDQKTKAKGKSKASASRLTDSSTDKEEYLIGVISEMLAELGKGDGVSTFEFIGSGVVATLLNYFSCGYSTKEKISEANLPKLRQQALRRFKSFAILALPSSIDEGGVAPMAVLVQKLQNALSSLERFPVVLSHSTRSSSGGARLSSGLSALSQPFKLRLCRAQGEKTLRDYSSNVVLIDPLASLAAVEEFLWPRVQRSETGHKASASAGNSESGTAQPGAGASSPLTSIPASATRRHSSRSRSSVNIGDSARKEPIPEKCTSTSTSTSKGKGKAVFKPPLEETKGPQTRNAARRRAAIDKDAQMKPVNGDSSSEDEELDISPVEIDDALVIEDDDISDDDDDDHEDVLRDDSLPVCMPEKVHDVKLGAASEDSNVAPPASDSQSNPASGSSSRAVAVKGSDSTDFRSGSSYGSRGAMSFAAAAMAGLGSANGRGIRGGRDRQGRPLFSSSSDPPKLIFTAGGKQLNRHLTIYQAIQRQPVLEEDDEDRYGGRDFISSDGSRLWSDIYTLTYQRADGQADRASVGGPSSSASKSIKGGSSNSNSDTQVHRMSLLDSILQAELPCDLEKSNPTYNILALLRILEGLNQLAPRLRVQLVSDNFSEGKISSLDELMTATGVRVPAEEFVNSNKLTPKLARQIQDALALCSGSLPSWCYQLTKACPFLFPFETRRQYFYSTAFGLSRALYRLQQQQGADGHGSANEREVRVGRLQRQKVRVSRNRILDSAAKVMEMYSSQKAVLEVEYFGEVGTGLGPTLEFYTLLSHDLQKVTLGMWRSNSAAEKPSMEIDGDDDINGKAVAADLVQTPLGLFPRPWPPTASASEGSQIYKTIEYFRLVGRVMAKALQDGRLLDLPLSMAFYKLVLGQELDLYDILSFDAEFGKTLQELHALVCRKHYLESIGSDREAIADLHFRGTPVEDLCLDFTLPGYPDYILKPGDETVDINNLEEFISLVVDATVKTGITRQMEAFRDGFNQVFDISSLQIFTPQELDYLLCGRRELWEPDTLVDHIKFDHGYTAKSPAIVNLLEIMGEFTPDQQRAFCQFVTGAPRLPPGGLAVLNPKLTIVRKHSSSAGNAMPNGTGPSESADDDLPSVMTCANYLKLPPYSTKEVMYKKLLYAISEGQGSFDLS</sequence>